<evidence type="ECO:0000313" key="1">
    <source>
        <dbReference type="EMBL" id="CAI9606768.1"/>
    </source>
</evidence>
<dbReference type="Proteomes" id="UP001162483">
    <property type="component" value="Unassembled WGS sequence"/>
</dbReference>
<proteinExistence type="predicted"/>
<evidence type="ECO:0000313" key="2">
    <source>
        <dbReference type="Proteomes" id="UP001162483"/>
    </source>
</evidence>
<protein>
    <submittedName>
        <fullName evidence="1">Uncharacterized protein</fullName>
    </submittedName>
</protein>
<name>A0ABN9GGW0_9NEOB</name>
<sequence>MSCQSAPVLDLYLHTGLIALFSSYHTRYQHFLEISSVSTVHQSYCLKKLFIKIKCHSHLKYIQKQVLPHILSLL</sequence>
<comment type="caution">
    <text evidence="1">The sequence shown here is derived from an EMBL/GenBank/DDBJ whole genome shotgun (WGS) entry which is preliminary data.</text>
</comment>
<organism evidence="1 2">
    <name type="scientific">Staurois parvus</name>
    <dbReference type="NCBI Taxonomy" id="386267"/>
    <lineage>
        <taxon>Eukaryota</taxon>
        <taxon>Metazoa</taxon>
        <taxon>Chordata</taxon>
        <taxon>Craniata</taxon>
        <taxon>Vertebrata</taxon>
        <taxon>Euteleostomi</taxon>
        <taxon>Amphibia</taxon>
        <taxon>Batrachia</taxon>
        <taxon>Anura</taxon>
        <taxon>Neobatrachia</taxon>
        <taxon>Ranoidea</taxon>
        <taxon>Ranidae</taxon>
        <taxon>Staurois</taxon>
    </lineage>
</organism>
<gene>
    <name evidence="1" type="ORF">SPARVUS_LOCUS13840329</name>
</gene>
<dbReference type="EMBL" id="CATNWA010018338">
    <property type="protein sequence ID" value="CAI9606768.1"/>
    <property type="molecule type" value="Genomic_DNA"/>
</dbReference>
<feature type="non-terminal residue" evidence="1">
    <location>
        <position position="74"/>
    </location>
</feature>
<accession>A0ABN9GGW0</accession>
<keyword evidence="2" id="KW-1185">Reference proteome</keyword>
<reference evidence="1" key="1">
    <citation type="submission" date="2023-05" db="EMBL/GenBank/DDBJ databases">
        <authorList>
            <person name="Stuckert A."/>
        </authorList>
    </citation>
    <scope>NUCLEOTIDE SEQUENCE</scope>
</reference>